<organism evidence="4 5">
    <name type="scientific">Pseudomonas gingeri</name>
    <dbReference type="NCBI Taxonomy" id="117681"/>
    <lineage>
        <taxon>Bacteria</taxon>
        <taxon>Pseudomonadati</taxon>
        <taxon>Pseudomonadota</taxon>
        <taxon>Gammaproteobacteria</taxon>
        <taxon>Pseudomonadales</taxon>
        <taxon>Pseudomonadaceae</taxon>
        <taxon>Pseudomonas</taxon>
    </lineage>
</organism>
<proteinExistence type="predicted"/>
<dbReference type="Pfam" id="PF18181">
    <property type="entry name" value="SLATT_1"/>
    <property type="match status" value="1"/>
</dbReference>
<comment type="caution">
    <text evidence="4">The sequence shown here is derived from an EMBL/GenBank/DDBJ whole genome shotgun (WGS) entry which is preliminary data.</text>
</comment>
<name>A0A7Y7YI16_9PSED</name>
<feature type="transmembrane region" description="Helical" evidence="1">
    <location>
        <begin position="185"/>
        <end position="205"/>
    </location>
</feature>
<dbReference type="NCBIfam" id="NF033610">
    <property type="entry name" value="SLATT_3"/>
    <property type="match status" value="1"/>
</dbReference>
<accession>A0A7Y7YI16</accession>
<feature type="domain" description="SMODS and SLOG-associating 2TM effector" evidence="3">
    <location>
        <begin position="7"/>
        <end position="156"/>
    </location>
</feature>
<keyword evidence="1" id="KW-0812">Transmembrane</keyword>
<sequence length="287" mass="32134">MKESDFPGIYQAADTLSGNAQAHFFTALVLNLLSLVLAAVVSVVNYPHWVSAVVQALLLAGAMASSVYLALVRPERLWYSGRAVAESIKTLVWRYVSRAEPFHEADDVSKTLLLEKLKQVVKQNKAISDKLITHLKEKQISDMMVQLRSGSFDERRSTYIQHRINDQLAWYEKKATFNKRASSRFFATLVLINAIALLCALIKIANVQYQYFPTDILIAIAASLLTWMQAKRFSELSASYALTANEIGIVREQADDLVSDGALSSFVGDAENAFSREHTQWVARKDN</sequence>
<dbReference type="Proteomes" id="UP000520592">
    <property type="component" value="Unassembled WGS sequence"/>
</dbReference>
<gene>
    <name evidence="4" type="ORF">HX876_27870</name>
</gene>
<evidence type="ECO:0000259" key="3">
    <source>
        <dbReference type="Pfam" id="PF18184"/>
    </source>
</evidence>
<feature type="transmembrane region" description="Helical" evidence="1">
    <location>
        <begin position="211"/>
        <end position="228"/>
    </location>
</feature>
<dbReference type="NCBIfam" id="NF033634">
    <property type="entry name" value="SLATT_1"/>
    <property type="match status" value="1"/>
</dbReference>
<keyword evidence="1" id="KW-1133">Transmembrane helix</keyword>
<evidence type="ECO:0000259" key="2">
    <source>
        <dbReference type="Pfam" id="PF18181"/>
    </source>
</evidence>
<evidence type="ECO:0000256" key="1">
    <source>
        <dbReference type="SAM" id="Phobius"/>
    </source>
</evidence>
<reference evidence="4 5" key="1">
    <citation type="submission" date="2020-04" db="EMBL/GenBank/DDBJ databases">
        <title>Molecular characterization of pseudomonads from Agaricus bisporus reveal novel blotch 2 pathogens in Western Europe.</title>
        <authorList>
            <person name="Taparia T."/>
            <person name="Krijger M."/>
            <person name="Haynes E."/>
            <person name="Elpinstone J.G."/>
            <person name="Noble R."/>
            <person name="Van Der Wolf J."/>
        </authorList>
    </citation>
    <scope>NUCLEOTIDE SEQUENCE [LARGE SCALE GENOMIC DNA]</scope>
    <source>
        <strain evidence="4 5">IPO3737</strain>
    </source>
</reference>
<dbReference type="Pfam" id="PF18184">
    <property type="entry name" value="SLATT_3"/>
    <property type="match status" value="1"/>
</dbReference>
<feature type="transmembrane region" description="Helical" evidence="1">
    <location>
        <begin position="24"/>
        <end position="46"/>
    </location>
</feature>
<dbReference type="InterPro" id="IPR040884">
    <property type="entry name" value="SLATT_1"/>
</dbReference>
<dbReference type="RefSeq" id="WP_177063799.1">
    <property type="nucleotide sequence ID" value="NZ_JACAPS010000085.1"/>
</dbReference>
<evidence type="ECO:0000313" key="4">
    <source>
        <dbReference type="EMBL" id="NWC36196.1"/>
    </source>
</evidence>
<feature type="transmembrane region" description="Helical" evidence="1">
    <location>
        <begin position="52"/>
        <end position="72"/>
    </location>
</feature>
<keyword evidence="1" id="KW-0472">Membrane</keyword>
<dbReference type="EMBL" id="JACAQD010000040">
    <property type="protein sequence ID" value="NWC36196.1"/>
    <property type="molecule type" value="Genomic_DNA"/>
</dbReference>
<feature type="domain" description="SMODS and SLOG-associating 2TM effector" evidence="2">
    <location>
        <begin position="159"/>
        <end position="281"/>
    </location>
</feature>
<dbReference type="AlphaFoldDB" id="A0A7Y7YI16"/>
<dbReference type="InterPro" id="IPR041116">
    <property type="entry name" value="SLATT_3"/>
</dbReference>
<protein>
    <submittedName>
        <fullName evidence="4">DUF4231 domain-containing protein</fullName>
    </submittedName>
</protein>
<evidence type="ECO:0000313" key="5">
    <source>
        <dbReference type="Proteomes" id="UP000520592"/>
    </source>
</evidence>